<dbReference type="InterPro" id="IPR001623">
    <property type="entry name" value="DnaJ_domain"/>
</dbReference>
<dbReference type="FunFam" id="1.10.287.110:FF:000009">
    <property type="entry name" value="Auxilin-related protein 1"/>
    <property type="match status" value="1"/>
</dbReference>
<dbReference type="GO" id="GO:0072318">
    <property type="term" value="P:clathrin coat disassembly"/>
    <property type="evidence" value="ECO:0007669"/>
    <property type="project" value="TreeGrafter"/>
</dbReference>
<name>A0A9N7N1F8_STRHE</name>
<dbReference type="SUPFAM" id="SSF46565">
    <property type="entry name" value="Chaperone J-domain"/>
    <property type="match status" value="1"/>
</dbReference>
<evidence type="ECO:0000256" key="2">
    <source>
        <dbReference type="SAM" id="Coils"/>
    </source>
</evidence>
<dbReference type="PANTHER" id="PTHR23172:SF87">
    <property type="entry name" value="CHAPERONE DNAJ-DOMAIN SUPERFAMILY PROTEIN"/>
    <property type="match status" value="1"/>
</dbReference>
<dbReference type="EMBL" id="CACSLK010019251">
    <property type="protein sequence ID" value="CAA0819529.1"/>
    <property type="molecule type" value="Genomic_DNA"/>
</dbReference>
<feature type="compositionally biased region" description="Polar residues" evidence="3">
    <location>
        <begin position="729"/>
        <end position="746"/>
    </location>
</feature>
<feature type="region of interest" description="Disordered" evidence="3">
    <location>
        <begin position="652"/>
        <end position="680"/>
    </location>
</feature>
<keyword evidence="1 2" id="KW-0175">Coiled coil</keyword>
<dbReference type="GO" id="GO:0005737">
    <property type="term" value="C:cytoplasm"/>
    <property type="evidence" value="ECO:0007669"/>
    <property type="project" value="TreeGrafter"/>
</dbReference>
<dbReference type="InterPro" id="IPR036869">
    <property type="entry name" value="J_dom_sf"/>
</dbReference>
<feature type="compositionally biased region" description="Basic and acidic residues" evidence="3">
    <location>
        <begin position="368"/>
        <end position="389"/>
    </location>
</feature>
<keyword evidence="6" id="KW-1185">Reference proteome</keyword>
<evidence type="ECO:0000313" key="6">
    <source>
        <dbReference type="Proteomes" id="UP001153555"/>
    </source>
</evidence>
<feature type="compositionally biased region" description="Basic and acidic residues" evidence="3">
    <location>
        <begin position="652"/>
        <end position="676"/>
    </location>
</feature>
<evidence type="ECO:0000313" key="5">
    <source>
        <dbReference type="EMBL" id="CAA0819529.1"/>
    </source>
</evidence>
<accession>A0A9N7N1F8</accession>
<sequence length="898" mass="100792">IPIIHPNWRPKPASDHTTTTRTTRRKDHRRDRRQPPPHAPPEGSSCWNLSSRVRAREKAVFRPVNAVDFAVTSAFWIGQQSPDRESISRMIKVPDPCETKQHFIMSFNKMSPSMNGDPSNGENHIAQLHAVPGFTYFVDGSPHKAKTEGVRHYSSSLNKSCDSNEIRNGGVHLPPIFDEELDESSVAALSAAALKKAVEQAEESIKIAKMIMERKKERFMDGSLESRSKHRLTKEWKKIRVETGAEGMRENGGAIKGGLNKRGDSEVAGKKVEVSDACARDETGFKGLVGNAECEEAKPGVEHCESSVGRVENAGKCEKEFLEHDEMAYGEHLKEVNGDLLNKLGSSVEEHVAEQGNRENNYGSGLEMKGDSPHRKSAEEELGKMEPEISRGIGKQVDKVHEVETDEKKPSFEHDGQKLCEEYMQDIQIEEKENSNAQNSKISLDSEETDNTGDENRDTLKFQVNDEVVDDSHCNNSGFNETHSSDTMTISSDSSEQSDVDSNNEAEENQPDGPSLGSKTENTGLMNGHEEHIRTSAVFDQTFGKEGPLGNKEEPVMAHEPRESEENTNGITSSEEELKNIKEQYDADQNSENNERISKEKKDPKANEGTFQVDDRQQRIEAIKRGREREKDRIAVERAIREARERAFAEARERAERGRAARERDKAAEGREKPADKMLAAEAKIRVERAAVERATTEARERALEKARSHKTSAGTRAQAERCPKVRFSCSSRSNGLKHSFSSSVSDLEKADGNSSESAQRRKARLERHQRTMERAAKALAEKNMRDFLAQKEQAERNRLAESLDADIRRWVTGKEGNLRALLSTLQYILGPDSGWQSVSLTEIITTAAVKKAYRKATLCVHPDKLQQRGANIHQKYICEKVFDLLKAAWNRFDSEER</sequence>
<evidence type="ECO:0000256" key="3">
    <source>
        <dbReference type="SAM" id="MobiDB-lite"/>
    </source>
</evidence>
<reference evidence="5" key="1">
    <citation type="submission" date="2019-12" db="EMBL/GenBank/DDBJ databases">
        <authorList>
            <person name="Scholes J."/>
        </authorList>
    </citation>
    <scope>NUCLEOTIDE SEQUENCE</scope>
</reference>
<proteinExistence type="predicted"/>
<dbReference type="AlphaFoldDB" id="A0A9N7N1F8"/>
<feature type="compositionally biased region" description="Low complexity" evidence="3">
    <location>
        <begin position="485"/>
        <end position="495"/>
    </location>
</feature>
<dbReference type="GO" id="GO:0072583">
    <property type="term" value="P:clathrin-dependent endocytosis"/>
    <property type="evidence" value="ECO:0007669"/>
    <property type="project" value="TreeGrafter"/>
</dbReference>
<dbReference type="PROSITE" id="PS50076">
    <property type="entry name" value="DNAJ_2"/>
    <property type="match status" value="1"/>
</dbReference>
<feature type="compositionally biased region" description="Basic and acidic residues" evidence="3">
    <location>
        <begin position="396"/>
        <end position="421"/>
    </location>
</feature>
<feature type="non-terminal residue" evidence="5">
    <location>
        <position position="898"/>
    </location>
</feature>
<feature type="compositionally biased region" description="Basic and acidic residues" evidence="3">
    <location>
        <begin position="593"/>
        <end position="606"/>
    </location>
</feature>
<dbReference type="Proteomes" id="UP001153555">
    <property type="component" value="Unassembled WGS sequence"/>
</dbReference>
<evidence type="ECO:0000259" key="4">
    <source>
        <dbReference type="PROSITE" id="PS50076"/>
    </source>
</evidence>
<protein>
    <submittedName>
        <fullName evidence="5">Chaperone DnaJ-domain superfamily protein</fullName>
    </submittedName>
</protein>
<feature type="region of interest" description="Disordered" evidence="3">
    <location>
        <begin position="1"/>
        <end position="47"/>
    </location>
</feature>
<feature type="coiled-coil region" evidence="2">
    <location>
        <begin position="191"/>
        <end position="218"/>
    </location>
</feature>
<feature type="domain" description="J" evidence="4">
    <location>
        <begin position="834"/>
        <end position="898"/>
    </location>
</feature>
<dbReference type="GO" id="GO:0031982">
    <property type="term" value="C:vesicle"/>
    <property type="evidence" value="ECO:0007669"/>
    <property type="project" value="TreeGrafter"/>
</dbReference>
<organism evidence="5 6">
    <name type="scientific">Striga hermonthica</name>
    <name type="common">Purple witchweed</name>
    <name type="synonym">Buchnera hermonthica</name>
    <dbReference type="NCBI Taxonomy" id="68872"/>
    <lineage>
        <taxon>Eukaryota</taxon>
        <taxon>Viridiplantae</taxon>
        <taxon>Streptophyta</taxon>
        <taxon>Embryophyta</taxon>
        <taxon>Tracheophyta</taxon>
        <taxon>Spermatophyta</taxon>
        <taxon>Magnoliopsida</taxon>
        <taxon>eudicotyledons</taxon>
        <taxon>Gunneridae</taxon>
        <taxon>Pentapetalae</taxon>
        <taxon>asterids</taxon>
        <taxon>lamiids</taxon>
        <taxon>Lamiales</taxon>
        <taxon>Orobanchaceae</taxon>
        <taxon>Buchnereae</taxon>
        <taxon>Striga</taxon>
    </lineage>
</organism>
<feature type="region of interest" description="Disordered" evidence="3">
    <location>
        <begin position="350"/>
        <end position="617"/>
    </location>
</feature>
<dbReference type="GO" id="GO:0030276">
    <property type="term" value="F:clathrin binding"/>
    <property type="evidence" value="ECO:0007669"/>
    <property type="project" value="TreeGrafter"/>
</dbReference>
<feature type="compositionally biased region" description="Basic and acidic residues" evidence="3">
    <location>
        <begin position="576"/>
        <end position="585"/>
    </location>
</feature>
<dbReference type="PANTHER" id="PTHR23172">
    <property type="entry name" value="AUXILIN/CYCLIN G-ASSOCIATED KINASE-RELATED"/>
    <property type="match status" value="1"/>
</dbReference>
<dbReference type="OrthoDB" id="913882at2759"/>
<dbReference type="Gene3D" id="1.10.287.110">
    <property type="entry name" value="DnaJ domain"/>
    <property type="match status" value="1"/>
</dbReference>
<evidence type="ECO:0000256" key="1">
    <source>
        <dbReference type="ARBA" id="ARBA00023054"/>
    </source>
</evidence>
<feature type="compositionally biased region" description="Acidic residues" evidence="3">
    <location>
        <begin position="496"/>
        <end position="510"/>
    </location>
</feature>
<gene>
    <name evidence="5" type="ORF">SHERM_17906</name>
</gene>
<feature type="compositionally biased region" description="Basic residues" evidence="3">
    <location>
        <begin position="22"/>
        <end position="32"/>
    </location>
</feature>
<feature type="compositionally biased region" description="Basic and acidic residues" evidence="3">
    <location>
        <begin position="551"/>
        <end position="565"/>
    </location>
</feature>
<feature type="region of interest" description="Disordered" evidence="3">
    <location>
        <begin position="729"/>
        <end position="771"/>
    </location>
</feature>
<comment type="caution">
    <text evidence="5">The sequence shown here is derived from an EMBL/GenBank/DDBJ whole genome shotgun (WGS) entry which is preliminary data.</text>
</comment>